<gene>
    <name evidence="1" type="ORF">TrRE_jg7405</name>
</gene>
<name>A0A9W7EF50_9STRA</name>
<keyword evidence="2" id="KW-1185">Reference proteome</keyword>
<dbReference type="AlphaFoldDB" id="A0A9W7EF50"/>
<proteinExistence type="predicted"/>
<evidence type="ECO:0000313" key="2">
    <source>
        <dbReference type="Proteomes" id="UP001165082"/>
    </source>
</evidence>
<dbReference type="Proteomes" id="UP001165082">
    <property type="component" value="Unassembled WGS sequence"/>
</dbReference>
<organism evidence="1 2">
    <name type="scientific">Triparma retinervis</name>
    <dbReference type="NCBI Taxonomy" id="2557542"/>
    <lineage>
        <taxon>Eukaryota</taxon>
        <taxon>Sar</taxon>
        <taxon>Stramenopiles</taxon>
        <taxon>Ochrophyta</taxon>
        <taxon>Bolidophyceae</taxon>
        <taxon>Parmales</taxon>
        <taxon>Triparmaceae</taxon>
        <taxon>Triparma</taxon>
    </lineage>
</organism>
<reference evidence="1" key="1">
    <citation type="submission" date="2022-07" db="EMBL/GenBank/DDBJ databases">
        <title>Genome analysis of Parmales, a sister group of diatoms, reveals the evolutionary specialization of diatoms from phago-mixotrophs to photoautotrophs.</title>
        <authorList>
            <person name="Ban H."/>
            <person name="Sato S."/>
            <person name="Yoshikawa S."/>
            <person name="Kazumasa Y."/>
            <person name="Nakamura Y."/>
            <person name="Ichinomiya M."/>
            <person name="Saitoh K."/>
            <person name="Sato N."/>
            <person name="Blanc-Mathieu R."/>
            <person name="Endo H."/>
            <person name="Kuwata A."/>
            <person name="Ogata H."/>
        </authorList>
    </citation>
    <scope>NUCLEOTIDE SEQUENCE</scope>
</reference>
<evidence type="ECO:0000313" key="1">
    <source>
        <dbReference type="EMBL" id="GMH76532.1"/>
    </source>
</evidence>
<protein>
    <recommendedName>
        <fullName evidence="3">Band 7 domain-containing protein</fullName>
    </recommendedName>
</protein>
<comment type="caution">
    <text evidence="1">The sequence shown here is derived from an EMBL/GenBank/DDBJ whole genome shotgun (WGS) entry which is preliminary data.</text>
</comment>
<accession>A0A9W7EF50</accession>
<evidence type="ECO:0008006" key="3">
    <source>
        <dbReference type="Google" id="ProtNLM"/>
    </source>
</evidence>
<sequence length="333" mass="36910">MITLGGIMLASSGLHPLVPLSLGHFFTVTDGTVGVLNSNGQWKHIVPAGGPYFNARKMLGTYVHEFSTRQDEDSFGPYVATVSEGTPWEVTIKVFNQVHGEDAVPVLNALGKDYDMQFGRILPSVVKEVMSSATNLQLRREASDLNELIEVKLIEQMDRNWGADIASKIHIVITTDNLRCKDMSLIARWNDIVAEETRLQHLIKKQETEEAEHKRHLAEVNARNERTRAEEQNKLEVERIQNARAITKAEAEAEAEGIRAAQILDAKAQEARMIEEYPVAAQHRAALASYSAFHDAKGTSRIYMTGGSEGVMNSGIAGFFDGLVSNQINQEQP</sequence>
<dbReference type="EMBL" id="BRXZ01001681">
    <property type="protein sequence ID" value="GMH76532.1"/>
    <property type="molecule type" value="Genomic_DNA"/>
</dbReference>